<accession>A0A542ZGI8</accession>
<reference evidence="4 5" key="1">
    <citation type="submission" date="2019-06" db="EMBL/GenBank/DDBJ databases">
        <title>Sequencing the genomes of 1000 actinobacteria strains.</title>
        <authorList>
            <person name="Klenk H.-P."/>
        </authorList>
    </citation>
    <scope>NUCLEOTIDE SEQUENCE [LARGE SCALE GENOMIC DNA]</scope>
    <source>
        <strain evidence="4 5">DSM 18082</strain>
    </source>
</reference>
<evidence type="ECO:0000256" key="1">
    <source>
        <dbReference type="SAM" id="MobiDB-lite"/>
    </source>
</evidence>
<sequence length="294" mass="29308">MTDVAASHRSLRRIAGTGLAVAAGTLALAWFLGLGATSAWQRVGAPGSADPADLLLLAVCAGAVLVGLWLGLSVAAGVLGALPGTPGAVARALARRGPAASRRVASLLLGSTLVAALGTGTAVADTGTPSGPWSGAPAPTATSVLPTPGFTPPPPAAAPLPGPGFDPAPAPATVTRPQAAATPPGTAHGTGEELPTPGWSPTRPAPVPRDASLDVLHPSRHPARLPVLEGVVVRRGDTLWSIAARHLGPTPTAAQIALEWPRWHATNRHVIGDDPDRLVPGQLLEPPSPNGGTP</sequence>
<keyword evidence="2" id="KW-0472">Membrane</keyword>
<name>A0A542ZGI8_9MICO</name>
<dbReference type="InterPro" id="IPR018392">
    <property type="entry name" value="LysM"/>
</dbReference>
<feature type="region of interest" description="Disordered" evidence="1">
    <location>
        <begin position="126"/>
        <end position="214"/>
    </location>
</feature>
<feature type="domain" description="LysM" evidence="3">
    <location>
        <begin position="232"/>
        <end position="246"/>
    </location>
</feature>
<keyword evidence="5" id="KW-1185">Reference proteome</keyword>
<feature type="transmembrane region" description="Helical" evidence="2">
    <location>
        <begin position="54"/>
        <end position="83"/>
    </location>
</feature>
<feature type="compositionally biased region" description="Low complexity" evidence="1">
    <location>
        <begin position="171"/>
        <end position="189"/>
    </location>
</feature>
<proteinExistence type="predicted"/>
<evidence type="ECO:0000259" key="3">
    <source>
        <dbReference type="Pfam" id="PF01476"/>
    </source>
</evidence>
<dbReference type="RefSeq" id="WP_141787465.1">
    <property type="nucleotide sequence ID" value="NZ_BAAAKX010000013.1"/>
</dbReference>
<keyword evidence="2" id="KW-0812">Transmembrane</keyword>
<dbReference type="Pfam" id="PF01476">
    <property type="entry name" value="LysM"/>
    <property type="match status" value="1"/>
</dbReference>
<feature type="transmembrane region" description="Helical" evidence="2">
    <location>
        <begin position="104"/>
        <end position="124"/>
    </location>
</feature>
<protein>
    <recommendedName>
        <fullName evidence="3">LysM domain-containing protein</fullName>
    </recommendedName>
</protein>
<feature type="region of interest" description="Disordered" evidence="1">
    <location>
        <begin position="272"/>
        <end position="294"/>
    </location>
</feature>
<dbReference type="Gene3D" id="3.10.350.10">
    <property type="entry name" value="LysM domain"/>
    <property type="match status" value="1"/>
</dbReference>
<feature type="compositionally biased region" description="Pro residues" evidence="1">
    <location>
        <begin position="149"/>
        <end position="170"/>
    </location>
</feature>
<dbReference type="InterPro" id="IPR036779">
    <property type="entry name" value="LysM_dom_sf"/>
</dbReference>
<gene>
    <name evidence="4" type="ORF">FB474_0798</name>
</gene>
<dbReference type="AlphaFoldDB" id="A0A542ZGI8"/>
<dbReference type="Proteomes" id="UP000319514">
    <property type="component" value="Unassembled WGS sequence"/>
</dbReference>
<feature type="transmembrane region" description="Helical" evidence="2">
    <location>
        <begin position="14"/>
        <end position="34"/>
    </location>
</feature>
<dbReference type="EMBL" id="VFOQ01000001">
    <property type="protein sequence ID" value="TQL59444.1"/>
    <property type="molecule type" value="Genomic_DNA"/>
</dbReference>
<evidence type="ECO:0000256" key="2">
    <source>
        <dbReference type="SAM" id="Phobius"/>
    </source>
</evidence>
<evidence type="ECO:0000313" key="4">
    <source>
        <dbReference type="EMBL" id="TQL59444.1"/>
    </source>
</evidence>
<dbReference type="OrthoDB" id="3210682at2"/>
<organism evidence="4 5">
    <name type="scientific">Oryzihumus leptocrescens</name>
    <dbReference type="NCBI Taxonomy" id="297536"/>
    <lineage>
        <taxon>Bacteria</taxon>
        <taxon>Bacillati</taxon>
        <taxon>Actinomycetota</taxon>
        <taxon>Actinomycetes</taxon>
        <taxon>Micrococcales</taxon>
        <taxon>Intrasporangiaceae</taxon>
        <taxon>Oryzihumus</taxon>
    </lineage>
</organism>
<dbReference type="CDD" id="cd00118">
    <property type="entry name" value="LysM"/>
    <property type="match status" value="1"/>
</dbReference>
<evidence type="ECO:0000313" key="5">
    <source>
        <dbReference type="Proteomes" id="UP000319514"/>
    </source>
</evidence>
<keyword evidence="2" id="KW-1133">Transmembrane helix</keyword>
<comment type="caution">
    <text evidence="4">The sequence shown here is derived from an EMBL/GenBank/DDBJ whole genome shotgun (WGS) entry which is preliminary data.</text>
</comment>